<dbReference type="Pfam" id="PF13565">
    <property type="entry name" value="HTH_32"/>
    <property type="match status" value="1"/>
</dbReference>
<protein>
    <recommendedName>
        <fullName evidence="4">Mos1 transposase HTH domain-containing protein</fullName>
    </recommendedName>
</protein>
<dbReference type="Ensembl" id="ENSECRT00000000670.1">
    <property type="protein sequence ID" value="ENSECRP00000000657.1"/>
    <property type="gene ID" value="ENSECRG00000000398.1"/>
</dbReference>
<name>A0A8C4RHA2_ERPCA</name>
<feature type="compositionally biased region" description="Basic and acidic residues" evidence="1">
    <location>
        <begin position="51"/>
        <end position="63"/>
    </location>
</feature>
<dbReference type="InterPro" id="IPR052709">
    <property type="entry name" value="Transposase-MT_Hybrid"/>
</dbReference>
<reference evidence="2" key="3">
    <citation type="submission" date="2025-09" db="UniProtKB">
        <authorList>
            <consortium name="Ensembl"/>
        </authorList>
    </citation>
    <scope>IDENTIFICATION</scope>
</reference>
<dbReference type="GeneTree" id="ENSGT00940000166405"/>
<evidence type="ECO:0008006" key="4">
    <source>
        <dbReference type="Google" id="ProtNLM"/>
    </source>
</evidence>
<keyword evidence="3" id="KW-1185">Reference proteome</keyword>
<reference evidence="2" key="2">
    <citation type="submission" date="2025-08" db="UniProtKB">
        <authorList>
            <consortium name="Ensembl"/>
        </authorList>
    </citation>
    <scope>IDENTIFICATION</scope>
</reference>
<reference evidence="2" key="1">
    <citation type="submission" date="2021-06" db="EMBL/GenBank/DDBJ databases">
        <authorList>
            <consortium name="Wellcome Sanger Institute Data Sharing"/>
        </authorList>
    </citation>
    <scope>NUCLEOTIDE SEQUENCE [LARGE SCALE GENOMIC DNA]</scope>
</reference>
<feature type="region of interest" description="Disordered" evidence="1">
    <location>
        <begin position="51"/>
        <end position="71"/>
    </location>
</feature>
<evidence type="ECO:0000313" key="3">
    <source>
        <dbReference type="Proteomes" id="UP000694620"/>
    </source>
</evidence>
<sequence>LSERSLEQWYAIKFCFLLGKSPSETFTMLQQAFGTECLSYSQAKKWHKAFREGREEVTDEPRSGRPSSARTDVNVQRVRDFLKMDQRLSLYQVAEALDLSEATVQRIVTEDLHMRKVCAKLVPRVLTEEQKNNRVKCQGSPCSHPGTGLRGRLRVMEKPPTKVY</sequence>
<dbReference type="AlphaFoldDB" id="A0A8C4RHA2"/>
<evidence type="ECO:0000256" key="1">
    <source>
        <dbReference type="SAM" id="MobiDB-lite"/>
    </source>
</evidence>
<dbReference type="PANTHER" id="PTHR46060">
    <property type="entry name" value="MARINER MOS1 TRANSPOSASE-LIKE PROTEIN"/>
    <property type="match status" value="1"/>
</dbReference>
<dbReference type="PANTHER" id="PTHR46060:SF1">
    <property type="entry name" value="MARINER MOS1 TRANSPOSASE-LIKE PROTEIN"/>
    <property type="match status" value="1"/>
</dbReference>
<dbReference type="Gene3D" id="1.10.10.1450">
    <property type="match status" value="1"/>
</dbReference>
<accession>A0A8C4RHA2</accession>
<evidence type="ECO:0000313" key="2">
    <source>
        <dbReference type="Ensembl" id="ENSECRP00000000657.1"/>
    </source>
</evidence>
<proteinExistence type="predicted"/>
<dbReference type="Proteomes" id="UP000694620">
    <property type="component" value="Chromosome 1"/>
</dbReference>
<organism evidence="2 3">
    <name type="scientific">Erpetoichthys calabaricus</name>
    <name type="common">Rope fish</name>
    <name type="synonym">Calamoichthys calabaricus</name>
    <dbReference type="NCBI Taxonomy" id="27687"/>
    <lineage>
        <taxon>Eukaryota</taxon>
        <taxon>Metazoa</taxon>
        <taxon>Chordata</taxon>
        <taxon>Craniata</taxon>
        <taxon>Vertebrata</taxon>
        <taxon>Euteleostomi</taxon>
        <taxon>Actinopterygii</taxon>
        <taxon>Polypteriformes</taxon>
        <taxon>Polypteridae</taxon>
        <taxon>Erpetoichthys</taxon>
    </lineage>
</organism>